<gene>
    <name evidence="3" type="primary">bioA_1</name>
    <name evidence="3" type="ORF">NCTC8009_06254</name>
</gene>
<sequence>MTTDDIAFDQRHIWHPYTSMTSPLPVYPVASAEGCELILSDGRRLVDGMSSWWAAIHGYNHPQLNAAMKDAN</sequence>
<evidence type="ECO:0000313" key="4">
    <source>
        <dbReference type="Proteomes" id="UP000250991"/>
    </source>
</evidence>
<proteinExistence type="predicted"/>
<dbReference type="GO" id="GO:0004015">
    <property type="term" value="F:adenosylmethionine-8-amino-7-oxononanoate transaminase activity"/>
    <property type="evidence" value="ECO:0007669"/>
    <property type="project" value="UniProtKB-EC"/>
</dbReference>
<dbReference type="SUPFAM" id="SSF53383">
    <property type="entry name" value="PLP-dependent transferases"/>
    <property type="match status" value="1"/>
</dbReference>
<dbReference type="GO" id="GO:0009102">
    <property type="term" value="P:biotin biosynthetic process"/>
    <property type="evidence" value="ECO:0007669"/>
    <property type="project" value="TreeGrafter"/>
</dbReference>
<dbReference type="PANTHER" id="PTHR42684:SF17">
    <property type="entry name" value="ADENOSYLMETHIONINE-8-AMINO-7-OXONONANOATE AMINOTRANSFERASE"/>
    <property type="match status" value="1"/>
</dbReference>
<accession>A0A2X3M349</accession>
<dbReference type="PANTHER" id="PTHR42684">
    <property type="entry name" value="ADENOSYLMETHIONINE-8-AMINO-7-OXONONANOATE AMINOTRANSFERASE"/>
    <property type="match status" value="1"/>
</dbReference>
<dbReference type="Proteomes" id="UP000250991">
    <property type="component" value="Unassembled WGS sequence"/>
</dbReference>
<evidence type="ECO:0000313" key="3">
    <source>
        <dbReference type="EMBL" id="SQD05689.1"/>
    </source>
</evidence>
<dbReference type="AlphaFoldDB" id="A0A2X3M349"/>
<dbReference type="InterPro" id="IPR015422">
    <property type="entry name" value="PyrdxlP-dep_Trfase_small"/>
</dbReference>
<reference evidence="3 4" key="1">
    <citation type="submission" date="2018-06" db="EMBL/GenBank/DDBJ databases">
        <authorList>
            <consortium name="Pathogen Informatics"/>
            <person name="Doyle S."/>
        </authorList>
    </citation>
    <scope>NUCLEOTIDE SEQUENCE [LARGE SCALE GENOMIC DNA]</scope>
    <source>
        <strain evidence="3 4">NCTC8009</strain>
    </source>
</reference>
<evidence type="ECO:0000256" key="1">
    <source>
        <dbReference type="ARBA" id="ARBA00022576"/>
    </source>
</evidence>
<dbReference type="Pfam" id="PF00202">
    <property type="entry name" value="Aminotran_3"/>
    <property type="match status" value="1"/>
</dbReference>
<dbReference type="GO" id="GO:0030170">
    <property type="term" value="F:pyridoxal phosphate binding"/>
    <property type="evidence" value="ECO:0007669"/>
    <property type="project" value="InterPro"/>
</dbReference>
<dbReference type="EC" id="2.6.1.62" evidence="3"/>
<dbReference type="EMBL" id="UARW01000010">
    <property type="protein sequence ID" value="SQD05689.1"/>
    <property type="molecule type" value="Genomic_DNA"/>
</dbReference>
<organism evidence="3 4">
    <name type="scientific">Escherichia coli</name>
    <dbReference type="NCBI Taxonomy" id="562"/>
    <lineage>
        <taxon>Bacteria</taxon>
        <taxon>Pseudomonadati</taxon>
        <taxon>Pseudomonadota</taxon>
        <taxon>Gammaproteobacteria</taxon>
        <taxon>Enterobacterales</taxon>
        <taxon>Enterobacteriaceae</taxon>
        <taxon>Escherichia</taxon>
    </lineage>
</organism>
<keyword evidence="1 3" id="KW-0032">Aminotransferase</keyword>
<dbReference type="InterPro" id="IPR005814">
    <property type="entry name" value="Aminotrans_3"/>
</dbReference>
<keyword evidence="2 3" id="KW-0808">Transferase</keyword>
<name>A0A2X3M349_ECOLX</name>
<dbReference type="Gene3D" id="3.90.1150.10">
    <property type="entry name" value="Aspartate Aminotransferase, domain 1"/>
    <property type="match status" value="1"/>
</dbReference>
<protein>
    <submittedName>
        <fullName evidence="3">Adenosylmethionine-8-amino-7-oxononanoate aminotransferase</fullName>
        <ecNumber evidence="3">2.6.1.62</ecNumber>
    </submittedName>
</protein>
<evidence type="ECO:0000256" key="2">
    <source>
        <dbReference type="ARBA" id="ARBA00022679"/>
    </source>
</evidence>
<dbReference type="InterPro" id="IPR015424">
    <property type="entry name" value="PyrdxlP-dep_Trfase"/>
</dbReference>